<dbReference type="EMBL" id="JADION010000015">
    <property type="protein sequence ID" value="MBF4102594.1"/>
    <property type="molecule type" value="Genomic_DNA"/>
</dbReference>
<comment type="caution">
    <text evidence="1">The sequence shown here is derived from an EMBL/GenBank/DDBJ whole genome shotgun (WGS) entry which is preliminary data.</text>
</comment>
<dbReference type="AlphaFoldDB" id="A0A930UUS5"/>
<reference evidence="1" key="1">
    <citation type="submission" date="2020-11" db="EMBL/GenBank/DDBJ databases">
        <title>Gallibacterium anatis 1637, full genome, WGS.</title>
        <authorList>
            <person name="Laishevtcev A.I."/>
            <person name="Yakimova E.A."/>
            <person name="Petkovich D."/>
            <person name="Stepanova T.V."/>
            <person name="Kalendr R.S."/>
            <person name="Rubalsky E.O."/>
            <person name="Zulkarneev E.R."/>
            <person name="Aleshkin A.V."/>
        </authorList>
    </citation>
    <scope>NUCLEOTIDE SEQUENCE</scope>
    <source>
        <strain evidence="1">1637</strain>
    </source>
</reference>
<gene>
    <name evidence="1" type="ORF">INT80_06740</name>
</gene>
<proteinExistence type="predicted"/>
<accession>A0A930UUS5</accession>
<evidence type="ECO:0000313" key="1">
    <source>
        <dbReference type="EMBL" id="MBF4102594.1"/>
    </source>
</evidence>
<organism evidence="1">
    <name type="scientific">Gallibacterium anatis</name>
    <dbReference type="NCBI Taxonomy" id="750"/>
    <lineage>
        <taxon>Bacteria</taxon>
        <taxon>Pseudomonadati</taxon>
        <taxon>Pseudomonadota</taxon>
        <taxon>Gammaproteobacteria</taxon>
        <taxon>Pasteurellales</taxon>
        <taxon>Pasteurellaceae</taxon>
        <taxon>Gallibacterium</taxon>
    </lineage>
</organism>
<sequence>MDELGLVVKEKYADDAERSINYAGEKKRLMRWSNKKATVRSYVINLFEKFL</sequence>
<protein>
    <submittedName>
        <fullName evidence="1">Uncharacterized protein</fullName>
    </submittedName>
</protein>
<name>A0A930UUS5_9PAST</name>